<reference evidence="6 7" key="1">
    <citation type="submission" date="2023-04" db="EMBL/GenBank/DDBJ databases">
        <title>Marinobulbifer ophiurae gen. nov., sp. Nov., isolate from tissue of brittle star Ophioplocus japonicus.</title>
        <authorList>
            <person name="Kawano K."/>
            <person name="Sawayama S."/>
            <person name="Nakagawa S."/>
        </authorList>
    </citation>
    <scope>NUCLEOTIDE SEQUENCE [LARGE SCALE GENOMIC DNA]</scope>
    <source>
        <strain evidence="6 7">NKW57</strain>
    </source>
</reference>
<keyword evidence="6" id="KW-0489">Methyltransferase</keyword>
<evidence type="ECO:0000313" key="7">
    <source>
        <dbReference type="Proteomes" id="UP001224392"/>
    </source>
</evidence>
<evidence type="ECO:0000313" key="6">
    <source>
        <dbReference type="EMBL" id="GMG87255.1"/>
    </source>
</evidence>
<dbReference type="PRINTS" id="PR01021">
    <property type="entry name" value="OMPADOMAIN"/>
</dbReference>
<organism evidence="6 7">
    <name type="scientific">Biformimicrobium ophioploci</name>
    <dbReference type="NCBI Taxonomy" id="3036711"/>
    <lineage>
        <taxon>Bacteria</taxon>
        <taxon>Pseudomonadati</taxon>
        <taxon>Pseudomonadota</taxon>
        <taxon>Gammaproteobacteria</taxon>
        <taxon>Cellvibrionales</taxon>
        <taxon>Microbulbiferaceae</taxon>
        <taxon>Biformimicrobium</taxon>
    </lineage>
</organism>
<dbReference type="Gene3D" id="3.30.1330.60">
    <property type="entry name" value="OmpA-like domain"/>
    <property type="match status" value="1"/>
</dbReference>
<keyword evidence="3" id="KW-0998">Cell outer membrane</keyword>
<dbReference type="CDD" id="cd07185">
    <property type="entry name" value="OmpA_C-like"/>
    <property type="match status" value="1"/>
</dbReference>
<dbReference type="InterPro" id="IPR036737">
    <property type="entry name" value="OmpA-like_sf"/>
</dbReference>
<evidence type="ECO:0000259" key="5">
    <source>
        <dbReference type="PROSITE" id="PS51123"/>
    </source>
</evidence>
<gene>
    <name evidence="6" type="primary">pal</name>
    <name evidence="6" type="ORF">MNKW57_15760</name>
</gene>
<dbReference type="GO" id="GO:0032259">
    <property type="term" value="P:methylation"/>
    <property type="evidence" value="ECO:0007669"/>
    <property type="project" value="UniProtKB-KW"/>
</dbReference>
<dbReference type="InterPro" id="IPR050330">
    <property type="entry name" value="Bact_OuterMem_StrucFunc"/>
</dbReference>
<keyword evidence="7" id="KW-1185">Reference proteome</keyword>
<keyword evidence="6" id="KW-0808">Transferase</keyword>
<dbReference type="PANTHER" id="PTHR30329:SF21">
    <property type="entry name" value="LIPOPROTEIN YIAD-RELATED"/>
    <property type="match status" value="1"/>
</dbReference>
<keyword evidence="2 4" id="KW-0472">Membrane</keyword>
<keyword evidence="6" id="KW-0449">Lipoprotein</keyword>
<dbReference type="Proteomes" id="UP001224392">
    <property type="component" value="Unassembled WGS sequence"/>
</dbReference>
<comment type="caution">
    <text evidence="6">The sequence shown here is derived from an EMBL/GenBank/DDBJ whole genome shotgun (WGS) entry which is preliminary data.</text>
</comment>
<feature type="domain" description="OmpA-like" evidence="5">
    <location>
        <begin position="48"/>
        <end position="159"/>
    </location>
</feature>
<evidence type="ECO:0000256" key="1">
    <source>
        <dbReference type="ARBA" id="ARBA00004442"/>
    </source>
</evidence>
<sequence length="159" mass="17100">MLKSVKNGVGLAALVAVLAGCSSTDTQNTSESALNAGSTVTPEVTTPVEQEVVSLENVIYFDFDKSLLRPEVRSLLVQHAEQLKANPSALRLEGHASEEGTREYNLALGERRANAVRDFLIMQGVDASSLEVISYGEEQPAVLGSDESARSQNRRVVLN</sequence>
<proteinExistence type="predicted"/>
<dbReference type="GO" id="GO:0008168">
    <property type="term" value="F:methyltransferase activity"/>
    <property type="evidence" value="ECO:0007669"/>
    <property type="project" value="UniProtKB-KW"/>
</dbReference>
<dbReference type="EMBL" id="BSYJ01000003">
    <property type="protein sequence ID" value="GMG87255.1"/>
    <property type="molecule type" value="Genomic_DNA"/>
</dbReference>
<evidence type="ECO:0000256" key="3">
    <source>
        <dbReference type="ARBA" id="ARBA00023237"/>
    </source>
</evidence>
<evidence type="ECO:0000256" key="4">
    <source>
        <dbReference type="PROSITE-ProRule" id="PRU00473"/>
    </source>
</evidence>
<name>A0ABQ6LYV2_9GAMM</name>
<dbReference type="PANTHER" id="PTHR30329">
    <property type="entry name" value="STATOR ELEMENT OF FLAGELLAR MOTOR COMPLEX"/>
    <property type="match status" value="1"/>
</dbReference>
<protein>
    <submittedName>
        <fullName evidence="6">Peptidoglycan-associated lipoprotein Pal</fullName>
    </submittedName>
</protein>
<evidence type="ECO:0000256" key="2">
    <source>
        <dbReference type="ARBA" id="ARBA00023136"/>
    </source>
</evidence>
<dbReference type="InterPro" id="IPR006665">
    <property type="entry name" value="OmpA-like"/>
</dbReference>
<comment type="subcellular location">
    <subcellularLocation>
        <location evidence="1">Cell outer membrane</location>
    </subcellularLocation>
</comment>
<dbReference type="PROSITE" id="PS51123">
    <property type="entry name" value="OMPA_2"/>
    <property type="match status" value="1"/>
</dbReference>
<dbReference type="PROSITE" id="PS51257">
    <property type="entry name" value="PROKAR_LIPOPROTEIN"/>
    <property type="match status" value="1"/>
</dbReference>
<dbReference type="Pfam" id="PF00691">
    <property type="entry name" value="OmpA"/>
    <property type="match status" value="1"/>
</dbReference>
<dbReference type="RefSeq" id="WP_285763890.1">
    <property type="nucleotide sequence ID" value="NZ_BSYJ01000003.1"/>
</dbReference>
<dbReference type="InterPro" id="IPR006664">
    <property type="entry name" value="OMP_bac"/>
</dbReference>
<accession>A0ABQ6LYV2</accession>
<dbReference type="SUPFAM" id="SSF103088">
    <property type="entry name" value="OmpA-like"/>
    <property type="match status" value="1"/>
</dbReference>